<protein>
    <submittedName>
        <fullName evidence="1">Uncharacterized protein</fullName>
    </submittedName>
</protein>
<dbReference type="EMBL" id="CM055732">
    <property type="protein sequence ID" value="KAJ8011331.1"/>
    <property type="molecule type" value="Genomic_DNA"/>
</dbReference>
<proteinExistence type="predicted"/>
<feature type="non-terminal residue" evidence="1">
    <location>
        <position position="97"/>
    </location>
</feature>
<gene>
    <name evidence="1" type="ORF">DPEC_G00057030</name>
</gene>
<evidence type="ECO:0000313" key="1">
    <source>
        <dbReference type="EMBL" id="KAJ8011331.1"/>
    </source>
</evidence>
<keyword evidence="2" id="KW-1185">Reference proteome</keyword>
<dbReference type="Proteomes" id="UP001157502">
    <property type="component" value="Chromosome 5"/>
</dbReference>
<reference evidence="1" key="1">
    <citation type="submission" date="2021-05" db="EMBL/GenBank/DDBJ databases">
        <authorList>
            <person name="Pan Q."/>
            <person name="Jouanno E."/>
            <person name="Zahm M."/>
            <person name="Klopp C."/>
            <person name="Cabau C."/>
            <person name="Louis A."/>
            <person name="Berthelot C."/>
            <person name="Parey E."/>
            <person name="Roest Crollius H."/>
            <person name="Montfort J."/>
            <person name="Robinson-Rechavi M."/>
            <person name="Bouchez O."/>
            <person name="Lampietro C."/>
            <person name="Lopez Roques C."/>
            <person name="Donnadieu C."/>
            <person name="Postlethwait J."/>
            <person name="Bobe J."/>
            <person name="Dillon D."/>
            <person name="Chandos A."/>
            <person name="von Hippel F."/>
            <person name="Guiguen Y."/>
        </authorList>
    </citation>
    <scope>NUCLEOTIDE SEQUENCE</scope>
    <source>
        <strain evidence="1">YG-Jan2019</strain>
    </source>
</reference>
<accession>A0ACC2H6F0</accession>
<sequence length="97" mass="10557">MMEKMKPELCPGGPGAKSCSPLRQDAIIREKGCQDPEESKDGNLTGEGIKTDDALLRNPRHGTIILNGVAKETAYDALNLKREVPVIELSRRGDIKA</sequence>
<evidence type="ECO:0000313" key="2">
    <source>
        <dbReference type="Proteomes" id="UP001157502"/>
    </source>
</evidence>
<organism evidence="1 2">
    <name type="scientific">Dallia pectoralis</name>
    <name type="common">Alaska blackfish</name>
    <dbReference type="NCBI Taxonomy" id="75939"/>
    <lineage>
        <taxon>Eukaryota</taxon>
        <taxon>Metazoa</taxon>
        <taxon>Chordata</taxon>
        <taxon>Craniata</taxon>
        <taxon>Vertebrata</taxon>
        <taxon>Euteleostomi</taxon>
        <taxon>Actinopterygii</taxon>
        <taxon>Neopterygii</taxon>
        <taxon>Teleostei</taxon>
        <taxon>Protacanthopterygii</taxon>
        <taxon>Esociformes</taxon>
        <taxon>Umbridae</taxon>
        <taxon>Dallia</taxon>
    </lineage>
</organism>
<comment type="caution">
    <text evidence="1">The sequence shown here is derived from an EMBL/GenBank/DDBJ whole genome shotgun (WGS) entry which is preliminary data.</text>
</comment>
<name>A0ACC2H6F0_DALPE</name>